<keyword evidence="1" id="KW-0732">Signal</keyword>
<dbReference type="PANTHER" id="PTHR43737:SF1">
    <property type="entry name" value="DUF1501 DOMAIN-CONTAINING PROTEIN"/>
    <property type="match status" value="1"/>
</dbReference>
<dbReference type="InterPro" id="IPR006311">
    <property type="entry name" value="TAT_signal"/>
</dbReference>
<dbReference type="Proteomes" id="UP000032303">
    <property type="component" value="Chromosome 2"/>
</dbReference>
<evidence type="ECO:0000313" key="2">
    <source>
        <dbReference type="EMBL" id="AJR08402.1"/>
    </source>
</evidence>
<proteinExistence type="predicted"/>
<keyword evidence="3" id="KW-1185">Reference proteome</keyword>
<evidence type="ECO:0000313" key="3">
    <source>
        <dbReference type="Proteomes" id="UP000032303"/>
    </source>
</evidence>
<sequence>MKLSRRHFLKGTAALGATSVAPALTGLNMAHANQDDYKALVCIFLFGGNDAYNMVIPTDDDAYQKYEQARRNLAIAQSDLVPLNIASDNGVKLGLHPSMASLKSAFAEDSATVIVNSGQLVEPIIGANTPNSRVPDFLMAHNLQQTMWQSGAENMNDKLGWAGRMVQDMNLSGSLSPLMSLNGEQKWLRNNHVEPLVMTSEGAGDYTGLNNSDRLGAMRRHFDEKYANLFADNYSTAMASRYYENDALEEVLTSVGDLDGFPQTGLGDMLHTTAKLIKVRNAASLQHNRQIFFVGLGGFDTHKDQAGTHAALLGQVSDALAAFYQEMKAQGLSDKVTAFTMSDFGRRIMANDSGTDHGWAGHQIVVGGAVKGGRAYGNWPDLTPGSEYDYNNGRLIPEIAADQVNATLANWFDYQGDLETLFPSLKMFPQNTLDFI</sequence>
<dbReference type="InterPro" id="IPR019546">
    <property type="entry name" value="TAT_signal_bac_arc"/>
</dbReference>
<name>A0A0C5WPY1_9GAMM</name>
<dbReference type="Pfam" id="PF07394">
    <property type="entry name" value="DUF1501"/>
    <property type="match status" value="1"/>
</dbReference>
<dbReference type="PATRIC" id="fig|658445.3.peg.3653"/>
<reference evidence="2 3" key="1">
    <citation type="submission" date="2013-05" db="EMBL/GenBank/DDBJ databases">
        <title>Complete genome sequence of the lipase-producing bacterium Photobacterium gaetbulicola Gung47.</title>
        <authorList>
            <person name="Kim Y.-O."/>
        </authorList>
    </citation>
    <scope>NUCLEOTIDE SEQUENCE [LARGE SCALE GENOMIC DNA]</scope>
    <source>
        <strain evidence="2 3">Gung47</strain>
    </source>
</reference>
<evidence type="ECO:0000256" key="1">
    <source>
        <dbReference type="ARBA" id="ARBA00022729"/>
    </source>
</evidence>
<dbReference type="NCBIfam" id="TIGR01409">
    <property type="entry name" value="TAT_signal_seq"/>
    <property type="match status" value="1"/>
</dbReference>
<accession>A0A0C5WPY1</accession>
<dbReference type="EMBL" id="CP005974">
    <property type="protein sequence ID" value="AJR08402.1"/>
    <property type="molecule type" value="Genomic_DNA"/>
</dbReference>
<protein>
    <recommendedName>
        <fullName evidence="4">Tat pathway signal protein</fullName>
    </recommendedName>
</protein>
<dbReference type="PANTHER" id="PTHR43737">
    <property type="entry name" value="BLL7424 PROTEIN"/>
    <property type="match status" value="1"/>
</dbReference>
<dbReference type="OrthoDB" id="9779968at2"/>
<dbReference type="HOGENOM" id="CLU_032896_1_0_6"/>
<evidence type="ECO:0008006" key="4">
    <source>
        <dbReference type="Google" id="ProtNLM"/>
    </source>
</evidence>
<organism evidence="2 3">
    <name type="scientific">Photobacterium gaetbulicola Gung47</name>
    <dbReference type="NCBI Taxonomy" id="658445"/>
    <lineage>
        <taxon>Bacteria</taxon>
        <taxon>Pseudomonadati</taxon>
        <taxon>Pseudomonadota</taxon>
        <taxon>Gammaproteobacteria</taxon>
        <taxon>Vibrionales</taxon>
        <taxon>Vibrionaceae</taxon>
        <taxon>Photobacterium</taxon>
    </lineage>
</organism>
<dbReference type="PROSITE" id="PS51318">
    <property type="entry name" value="TAT"/>
    <property type="match status" value="1"/>
</dbReference>
<dbReference type="KEGG" id="pgb:H744_2c1736"/>
<gene>
    <name evidence="2" type="ORF">H744_2c1736</name>
</gene>
<dbReference type="InterPro" id="IPR010869">
    <property type="entry name" value="DUF1501"/>
</dbReference>
<dbReference type="Pfam" id="PF10518">
    <property type="entry name" value="TAT_signal"/>
    <property type="match status" value="1"/>
</dbReference>
<dbReference type="STRING" id="658445.H744_2c1736"/>
<dbReference type="AlphaFoldDB" id="A0A0C5WPY1"/>